<evidence type="ECO:0008006" key="14">
    <source>
        <dbReference type="Google" id="ProtNLM"/>
    </source>
</evidence>
<dbReference type="InterPro" id="IPR033116">
    <property type="entry name" value="TRYPSIN_SER"/>
</dbReference>
<dbReference type="InParanoid" id="A0A5N4AVM0"/>
<feature type="region of interest" description="Disordered" evidence="8">
    <location>
        <begin position="165"/>
        <end position="186"/>
    </location>
</feature>
<feature type="transmembrane region" description="Helical" evidence="9">
    <location>
        <begin position="12"/>
        <end position="29"/>
    </location>
</feature>
<reference evidence="12 13" key="1">
    <citation type="journal article" date="2018" name="Elife">
        <title>Firefly genomes illuminate parallel origins of bioluminescence in beetles.</title>
        <authorList>
            <person name="Fallon T.R."/>
            <person name="Lower S.E."/>
            <person name="Chang C.H."/>
            <person name="Bessho-Uehara M."/>
            <person name="Martin G.J."/>
            <person name="Bewick A.J."/>
            <person name="Behringer M."/>
            <person name="Debat H.J."/>
            <person name="Wong I."/>
            <person name="Day J.C."/>
            <person name="Suvorov A."/>
            <person name="Silva C.J."/>
            <person name="Stanger-Hall K.F."/>
            <person name="Hall D.W."/>
            <person name="Schmitz R.J."/>
            <person name="Nelson D.R."/>
            <person name="Lewis S.M."/>
            <person name="Shigenobu S."/>
            <person name="Bybee S.M."/>
            <person name="Larracuente A.M."/>
            <person name="Oba Y."/>
            <person name="Weng J.K."/>
        </authorList>
    </citation>
    <scope>NUCLEOTIDE SEQUENCE [LARGE SCALE GENOMIC DNA]</scope>
    <source>
        <strain evidence="12">1611_PpyrPB1</strain>
        <tissue evidence="12">Whole body</tissue>
    </source>
</reference>
<dbReference type="PROSITE" id="PS51888">
    <property type="entry name" value="CLIP"/>
    <property type="match status" value="1"/>
</dbReference>
<feature type="domain" description="Clip" evidence="11">
    <location>
        <begin position="188"/>
        <end position="231"/>
    </location>
</feature>
<dbReference type="Pfam" id="PF00089">
    <property type="entry name" value="Trypsin"/>
    <property type="match status" value="1"/>
</dbReference>
<sequence length="545" mass="60545">MLLKQIWVIVDFLLKYLVVCGVECCSLTLLFIMHVWIYCAVGSLLIIVNGSNNFYRTRPSYRYFAYSEPVERRWVRIPQPRSTNAEDVESGRHFGPETLSAISETLGAINTVGRYIINMTRGGEDTDLPDDVPGAIYTISKNVLGRNVTDTIKPLVSPLVSPLVRETHSTSYQQKPQTTDESENYPRTCTTPDGTNGYCDDLSDCPQLLLNLSNLRQSLCFKSIFVPGVCCPRPVGHVVPVPKPITTTPPTTTTISAVAKTSPTIPAPIVSSTAAPISAFVGSIVDPEDCGQPETANFRVVGGEESLPGRWPWMAAIFLHGNRRTEFWCGGALITAKHVLTAAHCTKDSQQRPFAARQFTVRLGDIDLKREDEPSAPVTYKVTEVRAHHKFSRVGFYNDIAILVLDRLVRKSKYVIPLCLPPPQLRNEKFAGQRTTVVGWGTTYYGGKESTTQRQAVLPIWRNEDCDDAYFQPITSNFICAGYSHGGTDACQGDSGGPLMIYWDTRWIQVGVVSFGNKCGEPGYPGVYTRVTEYLNWIKDHTKDR</sequence>
<evidence type="ECO:0000256" key="2">
    <source>
        <dbReference type="ARBA" id="ARBA00022729"/>
    </source>
</evidence>
<dbReference type="PRINTS" id="PR00722">
    <property type="entry name" value="CHYMOTRYPSIN"/>
</dbReference>
<organism evidence="12 13">
    <name type="scientific">Photinus pyralis</name>
    <name type="common">Common eastern firefly</name>
    <name type="synonym">Lampyris pyralis</name>
    <dbReference type="NCBI Taxonomy" id="7054"/>
    <lineage>
        <taxon>Eukaryota</taxon>
        <taxon>Metazoa</taxon>
        <taxon>Ecdysozoa</taxon>
        <taxon>Arthropoda</taxon>
        <taxon>Hexapoda</taxon>
        <taxon>Insecta</taxon>
        <taxon>Pterygota</taxon>
        <taxon>Neoptera</taxon>
        <taxon>Endopterygota</taxon>
        <taxon>Coleoptera</taxon>
        <taxon>Polyphaga</taxon>
        <taxon>Elateriformia</taxon>
        <taxon>Elateroidea</taxon>
        <taxon>Lampyridae</taxon>
        <taxon>Lampyrinae</taxon>
        <taxon>Photinus</taxon>
    </lineage>
</organism>
<dbReference type="GO" id="GO:0006508">
    <property type="term" value="P:proteolysis"/>
    <property type="evidence" value="ECO:0007669"/>
    <property type="project" value="UniProtKB-KW"/>
</dbReference>
<dbReference type="PROSITE" id="PS50240">
    <property type="entry name" value="TRYPSIN_DOM"/>
    <property type="match status" value="1"/>
</dbReference>
<evidence type="ECO:0000256" key="7">
    <source>
        <dbReference type="RuleBase" id="RU363034"/>
    </source>
</evidence>
<gene>
    <name evidence="12" type="ORF">PPYR_05721</name>
</gene>
<dbReference type="PANTHER" id="PTHR24258:SF116">
    <property type="entry name" value="FI16631P1-RELATED"/>
    <property type="match status" value="1"/>
</dbReference>
<evidence type="ECO:0000313" key="12">
    <source>
        <dbReference type="EMBL" id="KAB0801367.1"/>
    </source>
</evidence>
<dbReference type="EMBL" id="VVIM01000003">
    <property type="protein sequence ID" value="KAB0801367.1"/>
    <property type="molecule type" value="Genomic_DNA"/>
</dbReference>
<feature type="domain" description="Peptidase S1" evidence="10">
    <location>
        <begin position="300"/>
        <end position="543"/>
    </location>
</feature>
<dbReference type="SMART" id="SM00680">
    <property type="entry name" value="CLIP"/>
    <property type="match status" value="1"/>
</dbReference>
<comment type="similarity">
    <text evidence="6">Belongs to the peptidase S1 family. CLIP subfamily.</text>
</comment>
<dbReference type="InterPro" id="IPR001314">
    <property type="entry name" value="Peptidase_S1A"/>
</dbReference>
<keyword evidence="1 7" id="KW-0645">Protease</keyword>
<dbReference type="PROSITE" id="PS00134">
    <property type="entry name" value="TRYPSIN_HIS"/>
    <property type="match status" value="1"/>
</dbReference>
<evidence type="ECO:0000256" key="8">
    <source>
        <dbReference type="SAM" id="MobiDB-lite"/>
    </source>
</evidence>
<dbReference type="PANTHER" id="PTHR24258">
    <property type="entry name" value="SERINE PROTEASE-RELATED"/>
    <property type="match status" value="1"/>
</dbReference>
<evidence type="ECO:0000259" key="10">
    <source>
        <dbReference type="PROSITE" id="PS50240"/>
    </source>
</evidence>
<dbReference type="InterPro" id="IPR022700">
    <property type="entry name" value="CLIP"/>
</dbReference>
<evidence type="ECO:0000256" key="4">
    <source>
        <dbReference type="ARBA" id="ARBA00022825"/>
    </source>
</evidence>
<keyword evidence="13" id="KW-1185">Reference proteome</keyword>
<dbReference type="Proteomes" id="UP000327044">
    <property type="component" value="Unassembled WGS sequence"/>
</dbReference>
<evidence type="ECO:0000256" key="1">
    <source>
        <dbReference type="ARBA" id="ARBA00022670"/>
    </source>
</evidence>
<dbReference type="InterPro" id="IPR001254">
    <property type="entry name" value="Trypsin_dom"/>
</dbReference>
<dbReference type="FunFam" id="2.40.10.10:FF:000006">
    <property type="entry name" value="Serine proteinase stubble"/>
    <property type="match status" value="1"/>
</dbReference>
<comment type="caution">
    <text evidence="12">The sequence shown here is derived from an EMBL/GenBank/DDBJ whole genome shotgun (WGS) entry which is preliminary data.</text>
</comment>
<keyword evidence="9" id="KW-1133">Transmembrane helix</keyword>
<evidence type="ECO:0000256" key="3">
    <source>
        <dbReference type="ARBA" id="ARBA00022801"/>
    </source>
</evidence>
<protein>
    <recommendedName>
        <fullName evidence="14">Peptidase S1 domain-containing protein</fullName>
    </recommendedName>
</protein>
<keyword evidence="2" id="KW-0732">Signal</keyword>
<dbReference type="InterPro" id="IPR018114">
    <property type="entry name" value="TRYPSIN_HIS"/>
</dbReference>
<dbReference type="AlphaFoldDB" id="A0A5N4AVM0"/>
<dbReference type="GO" id="GO:0004252">
    <property type="term" value="F:serine-type endopeptidase activity"/>
    <property type="evidence" value="ECO:0007669"/>
    <property type="project" value="InterPro"/>
</dbReference>
<keyword evidence="9" id="KW-0812">Transmembrane</keyword>
<evidence type="ECO:0000256" key="6">
    <source>
        <dbReference type="ARBA" id="ARBA00024195"/>
    </source>
</evidence>
<evidence type="ECO:0000256" key="9">
    <source>
        <dbReference type="SAM" id="Phobius"/>
    </source>
</evidence>
<evidence type="ECO:0000259" key="11">
    <source>
        <dbReference type="PROSITE" id="PS51888"/>
    </source>
</evidence>
<dbReference type="Gene3D" id="2.40.10.10">
    <property type="entry name" value="Trypsin-like serine proteases"/>
    <property type="match status" value="1"/>
</dbReference>
<dbReference type="OrthoDB" id="6348928at2759"/>
<dbReference type="PROSITE" id="PS00135">
    <property type="entry name" value="TRYPSIN_SER"/>
    <property type="match status" value="1"/>
</dbReference>
<accession>A0A5N4AVM0</accession>
<proteinExistence type="inferred from homology"/>
<name>A0A5N4AVM0_PHOPY</name>
<dbReference type="CDD" id="cd00190">
    <property type="entry name" value="Tryp_SPc"/>
    <property type="match status" value="1"/>
</dbReference>
<evidence type="ECO:0000313" key="13">
    <source>
        <dbReference type="Proteomes" id="UP000327044"/>
    </source>
</evidence>
<dbReference type="SMART" id="SM00020">
    <property type="entry name" value="Tryp_SPc"/>
    <property type="match status" value="1"/>
</dbReference>
<dbReference type="InterPro" id="IPR009003">
    <property type="entry name" value="Peptidase_S1_PA"/>
</dbReference>
<dbReference type="InterPro" id="IPR043504">
    <property type="entry name" value="Peptidase_S1_PA_chymotrypsin"/>
</dbReference>
<keyword evidence="5" id="KW-1015">Disulfide bond</keyword>
<evidence type="ECO:0000256" key="5">
    <source>
        <dbReference type="ARBA" id="ARBA00023157"/>
    </source>
</evidence>
<feature type="compositionally biased region" description="Polar residues" evidence="8">
    <location>
        <begin position="169"/>
        <end position="186"/>
    </location>
</feature>
<keyword evidence="4 7" id="KW-0720">Serine protease</keyword>
<keyword evidence="9" id="KW-0472">Membrane</keyword>
<keyword evidence="3 7" id="KW-0378">Hydrolase</keyword>
<dbReference type="SUPFAM" id="SSF50494">
    <property type="entry name" value="Trypsin-like serine proteases"/>
    <property type="match status" value="1"/>
</dbReference>